<name>A0A382XSP3_9ZZZZ</name>
<dbReference type="EMBL" id="UINC01170149">
    <property type="protein sequence ID" value="SVD74056.1"/>
    <property type="molecule type" value="Genomic_DNA"/>
</dbReference>
<organism evidence="1">
    <name type="scientific">marine metagenome</name>
    <dbReference type="NCBI Taxonomy" id="408172"/>
    <lineage>
        <taxon>unclassified sequences</taxon>
        <taxon>metagenomes</taxon>
        <taxon>ecological metagenomes</taxon>
    </lineage>
</organism>
<gene>
    <name evidence="1" type="ORF">METZ01_LOCUS426910</name>
</gene>
<proteinExistence type="predicted"/>
<accession>A0A382XSP3</accession>
<sequence>MIESIFVSPGVHWVSFPEANLNVLCGCPADSVKHLMKKGLIRSIEKDGMTYESGPNAILLSDLKLQNGHFANLAEFPILQMLYRQGMLLPNHPNNTGAKPILIGREDLVREQMNYIFRGNYGLTSVEEIIDAGIDSEKAEEMMRLKLRFAFGHIHPSEKLLEAKIVDEGKTEISNGVEISR</sequence>
<reference evidence="1" key="1">
    <citation type="submission" date="2018-05" db="EMBL/GenBank/DDBJ databases">
        <authorList>
            <person name="Lanie J.A."/>
            <person name="Ng W.-L."/>
            <person name="Kazmierczak K.M."/>
            <person name="Andrzejewski T.M."/>
            <person name="Davidsen T.M."/>
            <person name="Wayne K.J."/>
            <person name="Tettelin H."/>
            <person name="Glass J.I."/>
            <person name="Rusch D."/>
            <person name="Podicherti R."/>
            <person name="Tsui H.-C.T."/>
            <person name="Winkler M.E."/>
        </authorList>
    </citation>
    <scope>NUCLEOTIDE SEQUENCE</scope>
</reference>
<feature type="non-terminal residue" evidence="1">
    <location>
        <position position="181"/>
    </location>
</feature>
<evidence type="ECO:0000313" key="1">
    <source>
        <dbReference type="EMBL" id="SVD74056.1"/>
    </source>
</evidence>
<protein>
    <submittedName>
        <fullName evidence="1">Uncharacterized protein</fullName>
    </submittedName>
</protein>
<dbReference type="AlphaFoldDB" id="A0A382XSP3"/>